<dbReference type="RefSeq" id="WP_324277450.1">
    <property type="nucleotide sequence ID" value="NZ_CP141261.1"/>
</dbReference>
<organism evidence="1 2">
    <name type="scientific">Blastococcus brunescens</name>
    <dbReference type="NCBI Taxonomy" id="1564165"/>
    <lineage>
        <taxon>Bacteria</taxon>
        <taxon>Bacillati</taxon>
        <taxon>Actinomycetota</taxon>
        <taxon>Actinomycetes</taxon>
        <taxon>Geodermatophilales</taxon>
        <taxon>Geodermatophilaceae</taxon>
        <taxon>Blastococcus</taxon>
    </lineage>
</organism>
<sequence length="97" mass="11320">MVDAWFDEAAIAVEFDGRAEHADPWRGRTPERVLWEEKRREDELRALDIRVVRFADPDVWSGWPRAELRLRELLAVPGPAVRRFTATPRARGLRRTG</sequence>
<gene>
    <name evidence="1" type="ORF">U6N30_11845</name>
</gene>
<name>A0ABZ1B5P0_9ACTN</name>
<keyword evidence="2" id="KW-1185">Reference proteome</keyword>
<proteinExistence type="predicted"/>
<reference evidence="1 2" key="1">
    <citation type="submission" date="2023-12" db="EMBL/GenBank/DDBJ databases">
        <title>Blastococcus brunescens sp. nov., an actonobacterium isolated from sandstone collected in sahara desert.</title>
        <authorList>
            <person name="Gtari M."/>
            <person name="Ghodhbane F."/>
        </authorList>
    </citation>
    <scope>NUCLEOTIDE SEQUENCE [LARGE SCALE GENOMIC DNA]</scope>
    <source>
        <strain evidence="1 2">BMG 8361</strain>
    </source>
</reference>
<dbReference type="EMBL" id="CP141261">
    <property type="protein sequence ID" value="WRL66133.1"/>
    <property type="molecule type" value="Genomic_DNA"/>
</dbReference>
<protein>
    <recommendedName>
        <fullName evidence="3">DUF559 domain-containing protein</fullName>
    </recommendedName>
</protein>
<evidence type="ECO:0000313" key="2">
    <source>
        <dbReference type="Proteomes" id="UP001324287"/>
    </source>
</evidence>
<evidence type="ECO:0000313" key="1">
    <source>
        <dbReference type="EMBL" id="WRL66133.1"/>
    </source>
</evidence>
<dbReference type="Proteomes" id="UP001324287">
    <property type="component" value="Chromosome"/>
</dbReference>
<accession>A0ABZ1B5P0</accession>
<evidence type="ECO:0008006" key="3">
    <source>
        <dbReference type="Google" id="ProtNLM"/>
    </source>
</evidence>